<dbReference type="Gene3D" id="3.40.50.150">
    <property type="entry name" value="Vaccinia Virus protein VP39"/>
    <property type="match status" value="1"/>
</dbReference>
<evidence type="ECO:0000256" key="5">
    <source>
        <dbReference type="ARBA" id="ARBA00022691"/>
    </source>
</evidence>
<keyword evidence="8" id="KW-1185">Reference proteome</keyword>
<comment type="subcellular location">
    <subcellularLocation>
        <location evidence="6">Cytoplasm</location>
    </subcellularLocation>
</comment>
<dbReference type="Pfam" id="PF02527">
    <property type="entry name" value="GidB"/>
    <property type="match status" value="1"/>
</dbReference>
<feature type="binding site" evidence="6">
    <location>
        <position position="138"/>
    </location>
    <ligand>
        <name>S-adenosyl-L-methionine</name>
        <dbReference type="ChEBI" id="CHEBI:59789"/>
    </ligand>
</feature>
<gene>
    <name evidence="6 7" type="primary">rsmG</name>
    <name evidence="7" type="ORF">CLG94_01205</name>
</gene>
<sequence length="279" mass="30148">MDVPLRSCAVLAYKQRPPGGSAALAAEAGEARTGRVGGDLTGDFALPEQAAQQSVTCRKELLRRGLDRIGIRLTPAQDEAFGVYLSELVRWASQVNLTGLRSEEAIIREGFLRSLSYRVAFEPLPLMKAIDVGSGAGFPGLVLKIGYPAIDMLLLEPRRKRASFLRSTIRRLGLTGVRCIQARVEDLHGDAEHQGRYALAFARAVGPVPDVVRMIEPLLAPSGRLILQTGQKTRDSLPATHPLLAALGMRAEECEAPAPDVGFPPTRLLILDRSPSMAP</sequence>
<feature type="binding site" evidence="6">
    <location>
        <position position="203"/>
    </location>
    <ligand>
        <name>S-adenosyl-L-methionine</name>
        <dbReference type="ChEBI" id="CHEBI:59789"/>
    </ligand>
</feature>
<keyword evidence="1 6" id="KW-0963">Cytoplasm</keyword>
<accession>A0A2T4U0R8</accession>
<comment type="function">
    <text evidence="6">Specifically methylates the N7 position of a guanine in 16S rRNA.</text>
</comment>
<keyword evidence="2 6" id="KW-0698">rRNA processing</keyword>
<dbReference type="HAMAP" id="MF_00074">
    <property type="entry name" value="16SrRNA_methyltr_G"/>
    <property type="match status" value="1"/>
</dbReference>
<dbReference type="AlphaFoldDB" id="A0A2T4U0R8"/>
<dbReference type="EMBL" id="NVQC01000009">
    <property type="protein sequence ID" value="PTL36918.1"/>
    <property type="molecule type" value="Genomic_DNA"/>
</dbReference>
<dbReference type="CDD" id="cd02440">
    <property type="entry name" value="AdoMet_MTases"/>
    <property type="match status" value="1"/>
</dbReference>
<dbReference type="GO" id="GO:0005829">
    <property type="term" value="C:cytosol"/>
    <property type="evidence" value="ECO:0007669"/>
    <property type="project" value="TreeGrafter"/>
</dbReference>
<evidence type="ECO:0000256" key="3">
    <source>
        <dbReference type="ARBA" id="ARBA00022603"/>
    </source>
</evidence>
<evidence type="ECO:0000256" key="6">
    <source>
        <dbReference type="HAMAP-Rule" id="MF_00074"/>
    </source>
</evidence>
<dbReference type="PANTHER" id="PTHR31760:SF0">
    <property type="entry name" value="S-ADENOSYL-L-METHIONINE-DEPENDENT METHYLTRANSFERASES SUPERFAMILY PROTEIN"/>
    <property type="match status" value="1"/>
</dbReference>
<feature type="binding site" evidence="6">
    <location>
        <begin position="184"/>
        <end position="185"/>
    </location>
    <ligand>
        <name>S-adenosyl-L-methionine</name>
        <dbReference type="ChEBI" id="CHEBI:59789"/>
    </ligand>
</feature>
<organism evidence="7 8">
    <name type="scientific">Candidatus Methylomirabilis limnetica</name>
    <dbReference type="NCBI Taxonomy" id="2033718"/>
    <lineage>
        <taxon>Bacteria</taxon>
        <taxon>Candidatus Methylomirabilota</taxon>
        <taxon>Candidatus Methylomirabilia</taxon>
        <taxon>Candidatus Methylomirabilales</taxon>
        <taxon>Candidatus Methylomirabilaceae</taxon>
        <taxon>Candidatus Methylomirabilis</taxon>
    </lineage>
</organism>
<reference evidence="7 8" key="1">
    <citation type="submission" date="2017-09" db="EMBL/GenBank/DDBJ databases">
        <title>Bloom of a denitrifying methanotroph, Candidatus Methylomirabilis limnetica, in a deep stratified lake.</title>
        <authorList>
            <person name="Graf J.S."/>
            <person name="Marchant H.K."/>
            <person name="Tienken D."/>
            <person name="Hach P.F."/>
            <person name="Brand A."/>
            <person name="Schubert C.J."/>
            <person name="Kuypers M.M."/>
            <person name="Milucka J."/>
        </authorList>
    </citation>
    <scope>NUCLEOTIDE SEQUENCE [LARGE SCALE GENOMIC DNA]</scope>
    <source>
        <strain evidence="7 8">Zug</strain>
    </source>
</reference>
<dbReference type="InterPro" id="IPR003682">
    <property type="entry name" value="rRNA_ssu_MeTfrase_G"/>
</dbReference>
<dbReference type="SUPFAM" id="SSF53335">
    <property type="entry name" value="S-adenosyl-L-methionine-dependent methyltransferases"/>
    <property type="match status" value="1"/>
</dbReference>
<keyword evidence="3 6" id="KW-0489">Methyltransferase</keyword>
<dbReference type="NCBIfam" id="TIGR00138">
    <property type="entry name" value="rsmG_gidB"/>
    <property type="match status" value="1"/>
</dbReference>
<evidence type="ECO:0000256" key="2">
    <source>
        <dbReference type="ARBA" id="ARBA00022552"/>
    </source>
</evidence>
<reference evidence="8" key="2">
    <citation type="journal article" date="2018" name="Environ. Microbiol.">
        <title>Bloom of a denitrifying methanotroph, 'Candidatus Methylomirabilis limnetica', in a deep stratified lake.</title>
        <authorList>
            <person name="Graf J.S."/>
            <person name="Mayr M.J."/>
            <person name="Marchant H.K."/>
            <person name="Tienken D."/>
            <person name="Hach P.F."/>
            <person name="Brand A."/>
            <person name="Schubert C.J."/>
            <person name="Kuypers M.M."/>
            <person name="Milucka J."/>
        </authorList>
    </citation>
    <scope>NUCLEOTIDE SEQUENCE [LARGE SCALE GENOMIC DNA]</scope>
    <source>
        <strain evidence="8">Zug</strain>
    </source>
</reference>
<comment type="caution">
    <text evidence="6">Lacks conserved residue(s) required for the propagation of feature annotation.</text>
</comment>
<dbReference type="Proteomes" id="UP000241436">
    <property type="component" value="Unassembled WGS sequence"/>
</dbReference>
<keyword evidence="4 6" id="KW-0808">Transferase</keyword>
<protein>
    <recommendedName>
        <fullName evidence="6">Ribosomal RNA small subunit methyltransferase G</fullName>
        <ecNumber evidence="6">2.1.1.-</ecNumber>
    </recommendedName>
    <alternativeName>
        <fullName evidence="6">16S rRNA 7-methylguanosine methyltransferase</fullName>
        <shortName evidence="6">16S rRNA m7G methyltransferase</shortName>
    </alternativeName>
</protein>
<keyword evidence="5 6" id="KW-0949">S-adenosyl-L-methionine</keyword>
<feature type="binding site" evidence="6">
    <location>
        <position position="133"/>
    </location>
    <ligand>
        <name>S-adenosyl-L-methionine</name>
        <dbReference type="ChEBI" id="CHEBI:59789"/>
    </ligand>
</feature>
<evidence type="ECO:0000313" key="7">
    <source>
        <dbReference type="EMBL" id="PTL36918.1"/>
    </source>
</evidence>
<dbReference type="EC" id="2.1.1.-" evidence="6"/>
<dbReference type="PANTHER" id="PTHR31760">
    <property type="entry name" value="S-ADENOSYL-L-METHIONINE-DEPENDENT METHYLTRANSFERASES SUPERFAMILY PROTEIN"/>
    <property type="match status" value="1"/>
</dbReference>
<evidence type="ECO:0000256" key="4">
    <source>
        <dbReference type="ARBA" id="ARBA00022679"/>
    </source>
</evidence>
<evidence type="ECO:0000313" key="8">
    <source>
        <dbReference type="Proteomes" id="UP000241436"/>
    </source>
</evidence>
<proteinExistence type="inferred from homology"/>
<dbReference type="GO" id="GO:0070043">
    <property type="term" value="F:rRNA (guanine-N7-)-methyltransferase activity"/>
    <property type="evidence" value="ECO:0007669"/>
    <property type="project" value="UniProtKB-UniRule"/>
</dbReference>
<name>A0A2T4U0R8_9BACT</name>
<evidence type="ECO:0000256" key="1">
    <source>
        <dbReference type="ARBA" id="ARBA00022490"/>
    </source>
</evidence>
<dbReference type="InterPro" id="IPR029063">
    <property type="entry name" value="SAM-dependent_MTases_sf"/>
</dbReference>
<comment type="similarity">
    <text evidence="6">Belongs to the methyltransferase superfamily. RNA methyltransferase RsmG family.</text>
</comment>
<comment type="caution">
    <text evidence="7">The sequence shown here is derived from an EMBL/GenBank/DDBJ whole genome shotgun (WGS) entry which is preliminary data.</text>
</comment>